<dbReference type="AlphaFoldDB" id="G8LI70"/>
<dbReference type="InterPro" id="IPR017555">
    <property type="entry name" value="TriPribosyl-deP-CoA_syn"/>
</dbReference>
<comment type="catalytic activity">
    <reaction evidence="1 8">
        <text>3'-dephospho-CoA + ATP = 2'-(5''-triphospho-alpha-D-ribosyl)-3'-dephospho-CoA + adenine</text>
        <dbReference type="Rhea" id="RHEA:15117"/>
        <dbReference type="ChEBI" id="CHEBI:16708"/>
        <dbReference type="ChEBI" id="CHEBI:30616"/>
        <dbReference type="ChEBI" id="CHEBI:57328"/>
        <dbReference type="ChEBI" id="CHEBI:61378"/>
        <dbReference type="EC" id="2.4.2.52"/>
    </reaction>
</comment>
<dbReference type="GO" id="GO:0051191">
    <property type="term" value="P:prosthetic group biosynthetic process"/>
    <property type="evidence" value="ECO:0007669"/>
    <property type="project" value="TreeGrafter"/>
</dbReference>
<evidence type="ECO:0000256" key="1">
    <source>
        <dbReference type="ARBA" id="ARBA00001210"/>
    </source>
</evidence>
<keyword evidence="6 8" id="KW-0547">Nucleotide-binding</keyword>
<name>G8LI70_9ENTR</name>
<dbReference type="GO" id="GO:0046917">
    <property type="term" value="F:triphosphoribosyl-dephospho-CoA synthase activity"/>
    <property type="evidence" value="ECO:0007669"/>
    <property type="project" value="UniProtKB-UniRule"/>
</dbReference>
<dbReference type="HOGENOM" id="CLU_056179_0_0_6"/>
<evidence type="ECO:0000256" key="4">
    <source>
        <dbReference type="ARBA" id="ARBA00020625"/>
    </source>
</evidence>
<dbReference type="KEGG" id="eec:EcWSU1_04150"/>
<dbReference type="Gene3D" id="1.10.4200.10">
    <property type="entry name" value="Triphosphoribosyl-dephospho-CoA protein"/>
    <property type="match status" value="2"/>
</dbReference>
<dbReference type="eggNOG" id="COG1767">
    <property type="taxonomic scope" value="Bacteria"/>
</dbReference>
<accession>G8LI70</accession>
<organism evidence="9 10">
    <name type="scientific">Enterobacter ludwigii</name>
    <dbReference type="NCBI Taxonomy" id="299767"/>
    <lineage>
        <taxon>Bacteria</taxon>
        <taxon>Pseudomonadati</taxon>
        <taxon>Pseudomonadota</taxon>
        <taxon>Gammaproteobacteria</taxon>
        <taxon>Enterobacterales</taxon>
        <taxon>Enterobacteriaceae</taxon>
        <taxon>Enterobacter</taxon>
        <taxon>Enterobacter cloacae complex</taxon>
    </lineage>
</organism>
<dbReference type="NCBIfam" id="NF002315">
    <property type="entry name" value="PRK01237.1"/>
    <property type="match status" value="1"/>
</dbReference>
<dbReference type="GO" id="GO:0005524">
    <property type="term" value="F:ATP binding"/>
    <property type="evidence" value="ECO:0007669"/>
    <property type="project" value="UniProtKB-KW"/>
</dbReference>
<dbReference type="EC" id="2.4.2.52" evidence="3 8"/>
<dbReference type="Proteomes" id="UP000007838">
    <property type="component" value="Chromosome"/>
</dbReference>
<dbReference type="PANTHER" id="PTHR30201:SF2">
    <property type="entry name" value="2-(5''-TRIPHOSPHORIBOSYL)-3'-DEPHOSPHOCOENZYME-A SYNTHASE"/>
    <property type="match status" value="1"/>
</dbReference>
<proteinExistence type="inferred from homology"/>
<dbReference type="NCBIfam" id="TIGR03132">
    <property type="entry name" value="malonate_mdcB"/>
    <property type="match status" value="1"/>
</dbReference>
<evidence type="ECO:0000313" key="9">
    <source>
        <dbReference type="EMBL" id="AEW75578.1"/>
    </source>
</evidence>
<dbReference type="HAMAP" id="MF_01883">
    <property type="entry name" value="MdcB"/>
    <property type="match status" value="1"/>
</dbReference>
<evidence type="ECO:0000256" key="7">
    <source>
        <dbReference type="ARBA" id="ARBA00022840"/>
    </source>
</evidence>
<dbReference type="EMBL" id="CP002886">
    <property type="protein sequence ID" value="AEW75578.1"/>
    <property type="molecule type" value="Genomic_DNA"/>
</dbReference>
<dbReference type="PANTHER" id="PTHR30201">
    <property type="entry name" value="TRIPHOSPHORIBOSYL-DEPHOSPHO-COA SYNTHASE"/>
    <property type="match status" value="1"/>
</dbReference>
<comment type="similarity">
    <text evidence="2 8">Belongs to the CitG/MdcB family.</text>
</comment>
<evidence type="ECO:0000256" key="6">
    <source>
        <dbReference type="ARBA" id="ARBA00022741"/>
    </source>
</evidence>
<evidence type="ECO:0000256" key="2">
    <source>
        <dbReference type="ARBA" id="ARBA00006812"/>
    </source>
</evidence>
<comment type="function">
    <text evidence="8">Involved in the formation of 2-(5''-phosphoribosyl)-3'-dephosphocoenzyme-A, the prosthetic group of the acyl-carrier protein of the malonate decarboxylase.</text>
</comment>
<keyword evidence="7 8" id="KW-0067">ATP-binding</keyword>
<protein>
    <recommendedName>
        <fullName evidence="4 8">2-(5''-triphosphoribosyl)-3'-dephosphocoenzyme-A synthase</fullName>
        <shortName evidence="8">2-(5''-triphosphoribosyl)-3'-dephospho-CoA synthase</shortName>
        <ecNumber evidence="3 8">2.4.2.52</ecNumber>
    </recommendedName>
</protein>
<dbReference type="InterPro" id="IPR002736">
    <property type="entry name" value="CitG"/>
</dbReference>
<reference evidence="9 10" key="1">
    <citation type="journal article" date="2011" name="Stand. Genomic Sci.">
        <title>Complete genome of the onion pathogen Enterobacter cloacae EcWSU1.</title>
        <authorList>
            <person name="Humann J.L."/>
            <person name="Wildung M."/>
            <person name="Cheng C.H."/>
            <person name="Lee T."/>
            <person name="Stewart J.E."/>
            <person name="Drew J.C."/>
            <person name="Triplett E.W."/>
            <person name="Main D."/>
            <person name="Schroeder B.K."/>
        </authorList>
    </citation>
    <scope>NUCLEOTIDE SEQUENCE [LARGE SCALE GENOMIC DNA]</scope>
    <source>
        <strain evidence="9 10">EcWSU1</strain>
    </source>
</reference>
<keyword evidence="5 8" id="KW-0808">Transferase</keyword>
<evidence type="ECO:0000256" key="8">
    <source>
        <dbReference type="HAMAP-Rule" id="MF_01883"/>
    </source>
</evidence>
<sequence>MVWRSLQPTCEIPELVMKLLPQIQVEGGAEWLARTATQCLIDEAQLSPKPGLVDSRGNGAHHDLSLALMERSARSLTPTFQALAQHSWQRPADIALRQTIGRLGREGEQQMMAATDGVNTHRGAIWALGLLVSAVAMLGGDASAQAVANTAAQLAKLPDDAAPKVFSKGLRATRRYRVPGAREEAQQAFPHVMQRALPRLRLSRLNGSSETYARLDALMAIMTSLTDTCVLSRAGMAGLEAMQNGARAVLSAGGCATSAGQMALARLDRHMLALNASPGGAADLLAATLFLDRIETPYSKH</sequence>
<evidence type="ECO:0000256" key="5">
    <source>
        <dbReference type="ARBA" id="ARBA00022679"/>
    </source>
</evidence>
<evidence type="ECO:0000256" key="3">
    <source>
        <dbReference type="ARBA" id="ARBA00012074"/>
    </source>
</evidence>
<dbReference type="Pfam" id="PF01874">
    <property type="entry name" value="CitG"/>
    <property type="match status" value="1"/>
</dbReference>
<gene>
    <name evidence="8 9" type="primary">mdcB</name>
    <name evidence="9" type="ORF">EcWSU1_04150</name>
</gene>
<evidence type="ECO:0000313" key="10">
    <source>
        <dbReference type="Proteomes" id="UP000007838"/>
    </source>
</evidence>